<dbReference type="NCBIfam" id="NF002584">
    <property type="entry name" value="PRK02234.1-5"/>
    <property type="match status" value="1"/>
</dbReference>
<feature type="binding site" evidence="13">
    <location>
        <position position="92"/>
    </location>
    <ligand>
        <name>Mg(2+)</name>
        <dbReference type="ChEBI" id="CHEBI:18420"/>
    </ligand>
</feature>
<dbReference type="EC" id="3.1.21.10" evidence="13 14"/>
<protein>
    <recommendedName>
        <fullName evidence="12 13">Holliday junction resolvase RecU</fullName>
        <ecNumber evidence="13 14">3.1.21.10</ecNumber>
    </recommendedName>
    <alternativeName>
        <fullName evidence="13">Recombination protein U homolog</fullName>
    </alternativeName>
</protein>
<dbReference type="NCBIfam" id="NF002581">
    <property type="entry name" value="PRK02234.1-2"/>
    <property type="match status" value="1"/>
</dbReference>
<evidence type="ECO:0000256" key="2">
    <source>
        <dbReference type="ARBA" id="ARBA00022490"/>
    </source>
</evidence>
<dbReference type="EMBL" id="CP137624">
    <property type="protein sequence ID" value="WPK10879.1"/>
    <property type="molecule type" value="Genomic_DNA"/>
</dbReference>
<keyword evidence="4 13" id="KW-0479">Metal-binding</keyword>
<reference evidence="15 16" key="1">
    <citation type="submission" date="2023-09" db="EMBL/GenBank/DDBJ databases">
        <authorList>
            <person name="Page C.A."/>
            <person name="Perez-Diaz I.M."/>
        </authorList>
    </citation>
    <scope>NUCLEOTIDE SEQUENCE [LARGE SCALE GENOMIC DNA]</scope>
    <source>
        <strain evidence="15 16">Ll15</strain>
    </source>
</reference>
<dbReference type="InterPro" id="IPR011856">
    <property type="entry name" value="tRNA_endonuc-like_dom_sf"/>
</dbReference>
<dbReference type="InterPro" id="IPR011335">
    <property type="entry name" value="Restrct_endonuc-II-like"/>
</dbReference>
<dbReference type="Pfam" id="PF03838">
    <property type="entry name" value="RecU"/>
    <property type="match status" value="1"/>
</dbReference>
<evidence type="ECO:0000256" key="6">
    <source>
        <dbReference type="ARBA" id="ARBA00022763"/>
    </source>
</evidence>
<dbReference type="SUPFAM" id="SSF52980">
    <property type="entry name" value="Restriction endonuclease-like"/>
    <property type="match status" value="1"/>
</dbReference>
<evidence type="ECO:0000256" key="12">
    <source>
        <dbReference type="ARBA" id="ARBA00029523"/>
    </source>
</evidence>
<feature type="binding site" evidence="13">
    <location>
        <position position="90"/>
    </location>
    <ligand>
        <name>Mg(2+)</name>
        <dbReference type="ChEBI" id="CHEBI:18420"/>
    </ligand>
</feature>
<feature type="binding site" evidence="13">
    <location>
        <position position="105"/>
    </location>
    <ligand>
        <name>Mg(2+)</name>
        <dbReference type="ChEBI" id="CHEBI:18420"/>
    </ligand>
</feature>
<keyword evidence="3 13" id="KW-0540">Nuclease</keyword>
<dbReference type="HAMAP" id="MF_00130">
    <property type="entry name" value="RecU"/>
    <property type="match status" value="1"/>
</dbReference>
<dbReference type="PIRSF" id="PIRSF037785">
    <property type="entry name" value="RecU"/>
    <property type="match status" value="1"/>
</dbReference>
<evidence type="ECO:0000256" key="4">
    <source>
        <dbReference type="ARBA" id="ARBA00022723"/>
    </source>
</evidence>
<feature type="site" description="Transition state stabilizer" evidence="13">
    <location>
        <position position="107"/>
    </location>
</feature>
<keyword evidence="9 13" id="KW-0233">DNA recombination</keyword>
<evidence type="ECO:0000256" key="3">
    <source>
        <dbReference type="ARBA" id="ARBA00022722"/>
    </source>
</evidence>
<comment type="subcellular location">
    <subcellularLocation>
        <location evidence="1 13">Cytoplasm</location>
    </subcellularLocation>
</comment>
<gene>
    <name evidence="13 15" type="primary">recU</name>
    <name evidence="15" type="ORF">R6U77_13415</name>
</gene>
<feature type="binding site" evidence="13">
    <location>
        <position position="124"/>
    </location>
    <ligand>
        <name>Mg(2+)</name>
        <dbReference type="ChEBI" id="CHEBI:18420"/>
    </ligand>
</feature>
<evidence type="ECO:0000256" key="5">
    <source>
        <dbReference type="ARBA" id="ARBA00022759"/>
    </source>
</evidence>
<evidence type="ECO:0000256" key="11">
    <source>
        <dbReference type="ARBA" id="ARBA00023447"/>
    </source>
</evidence>
<dbReference type="NCBIfam" id="TIGR00648">
    <property type="entry name" value="recU"/>
    <property type="match status" value="1"/>
</dbReference>
<keyword evidence="6 13" id="KW-0227">DNA damage</keyword>
<name>A0ABZ0RV11_9BACI</name>
<dbReference type="RefSeq" id="WP_319836012.1">
    <property type="nucleotide sequence ID" value="NZ_CP137624.1"/>
</dbReference>
<comment type="cofactor">
    <cofactor evidence="13">
        <name>Mg(2+)</name>
        <dbReference type="ChEBI" id="CHEBI:18420"/>
    </cofactor>
    <text evidence="13">Binds 1 Mg(2+) ion per subunit.</text>
</comment>
<accession>A0ABZ0RV11</accession>
<dbReference type="Gene3D" id="3.40.1350.10">
    <property type="match status" value="1"/>
</dbReference>
<evidence type="ECO:0000313" key="15">
    <source>
        <dbReference type="EMBL" id="WPK10879.1"/>
    </source>
</evidence>
<comment type="function">
    <text evidence="13">Endonuclease that resolves Holliday junction intermediates in genetic recombination. Cleaves mobile four-strand junctions by introducing symmetrical nicks in paired strands. Promotes annealing of linear ssDNA with homologous dsDNA. Required for DNA repair, homologous recombination and chromosome segregation.</text>
</comment>
<comment type="similarity">
    <text evidence="11 13">Belongs to the RecU family.</text>
</comment>
<keyword evidence="10 13" id="KW-0234">DNA repair</keyword>
<evidence type="ECO:0000256" key="9">
    <source>
        <dbReference type="ARBA" id="ARBA00023172"/>
    </source>
</evidence>
<evidence type="ECO:0000256" key="14">
    <source>
        <dbReference type="NCBIfam" id="TIGR00648"/>
    </source>
</evidence>
<keyword evidence="5 13" id="KW-0255">Endonuclease</keyword>
<keyword evidence="16" id="KW-1185">Reference proteome</keyword>
<comment type="catalytic activity">
    <reaction evidence="13">
        <text>Endonucleolytic cleavage at a junction such as a reciprocal single-stranded crossover between two homologous DNA duplexes (Holliday junction).</text>
        <dbReference type="EC" id="3.1.21.10"/>
    </reaction>
</comment>
<evidence type="ECO:0000256" key="13">
    <source>
        <dbReference type="HAMAP-Rule" id="MF_00130"/>
    </source>
</evidence>
<evidence type="ECO:0000256" key="7">
    <source>
        <dbReference type="ARBA" id="ARBA00022801"/>
    </source>
</evidence>
<dbReference type="CDD" id="cd22354">
    <property type="entry name" value="RecU-like"/>
    <property type="match status" value="1"/>
</dbReference>
<dbReference type="InterPro" id="IPR004612">
    <property type="entry name" value="Resolv_RecU"/>
</dbReference>
<proteinExistence type="inferred from homology"/>
<evidence type="ECO:0000313" key="16">
    <source>
        <dbReference type="Proteomes" id="UP001322664"/>
    </source>
</evidence>
<sequence length="221" mass="25949">MMIRYPNGKPYKAGTEEVQKPKKKQALKDINFGNRGKTLEDDLNETNSYYLQRQIANIHKKPVPIQIVKVEYPSRSAAVIREAYFRTPSTTDYNGVWNGYYLDFEAKETENKTSFPLKNIHAHQLEHMKNVILQKGIAFFIIRFSRLDRYFITPFPIVENAWQQMEQGGRKSIPLQQFEAQAIEIKPSYQPRIDYLQAVQQFVCESFTIMENTQSEEIKRD</sequence>
<evidence type="ECO:0000256" key="10">
    <source>
        <dbReference type="ARBA" id="ARBA00023204"/>
    </source>
</evidence>
<evidence type="ECO:0000256" key="1">
    <source>
        <dbReference type="ARBA" id="ARBA00004496"/>
    </source>
</evidence>
<evidence type="ECO:0000256" key="8">
    <source>
        <dbReference type="ARBA" id="ARBA00022842"/>
    </source>
</evidence>
<keyword evidence="8 13" id="KW-0460">Magnesium</keyword>
<dbReference type="Proteomes" id="UP001322664">
    <property type="component" value="Chromosome"/>
</dbReference>
<keyword evidence="2 13" id="KW-0963">Cytoplasm</keyword>
<keyword evidence="7 13" id="KW-0378">Hydrolase</keyword>
<organism evidence="15 16">
    <name type="scientific">Lysinibacillus louembei</name>
    <dbReference type="NCBI Taxonomy" id="1470088"/>
    <lineage>
        <taxon>Bacteria</taxon>
        <taxon>Bacillati</taxon>
        <taxon>Bacillota</taxon>
        <taxon>Bacilli</taxon>
        <taxon>Bacillales</taxon>
        <taxon>Bacillaceae</taxon>
        <taxon>Lysinibacillus</taxon>
    </lineage>
</organism>